<name>A0A9D5B5S4_PEA</name>
<dbReference type="Proteomes" id="UP001058974">
    <property type="component" value="Chromosome 3"/>
</dbReference>
<dbReference type="Gramene" id="Psat03G0526600-T1">
    <property type="protein sequence ID" value="KAI5431046.1"/>
    <property type="gene ID" value="KIW84_035266"/>
</dbReference>
<dbReference type="AlphaFoldDB" id="A0A9D5B5S4"/>
<sequence>MAQSTKTLEKSTVVNCAFNQELEGVRWLERSHSCPYKPQLAFQRSRLKDLKSDKKFPKMEMTCTIVAYSSLRTCIALLSNYSVLILTFDGRKLYVLEKPVPEEEPSSSAPKAERDAYKKHVDDANETACLMLATMNSELQK</sequence>
<dbReference type="EMBL" id="JAMSHJ010000003">
    <property type="protein sequence ID" value="KAI5431046.1"/>
    <property type="molecule type" value="Genomic_DNA"/>
</dbReference>
<reference evidence="1 2" key="1">
    <citation type="journal article" date="2022" name="Nat. Genet.">
        <title>Improved pea reference genome and pan-genome highlight genomic features and evolutionary characteristics.</title>
        <authorList>
            <person name="Yang T."/>
            <person name="Liu R."/>
            <person name="Luo Y."/>
            <person name="Hu S."/>
            <person name="Wang D."/>
            <person name="Wang C."/>
            <person name="Pandey M.K."/>
            <person name="Ge S."/>
            <person name="Xu Q."/>
            <person name="Li N."/>
            <person name="Li G."/>
            <person name="Huang Y."/>
            <person name="Saxena R.K."/>
            <person name="Ji Y."/>
            <person name="Li M."/>
            <person name="Yan X."/>
            <person name="He Y."/>
            <person name="Liu Y."/>
            <person name="Wang X."/>
            <person name="Xiang C."/>
            <person name="Varshney R.K."/>
            <person name="Ding H."/>
            <person name="Gao S."/>
            <person name="Zong X."/>
        </authorList>
    </citation>
    <scope>NUCLEOTIDE SEQUENCE [LARGE SCALE GENOMIC DNA]</scope>
    <source>
        <strain evidence="1 2">cv. Zhongwan 6</strain>
    </source>
</reference>
<comment type="caution">
    <text evidence="1">The sequence shown here is derived from an EMBL/GenBank/DDBJ whole genome shotgun (WGS) entry which is preliminary data.</text>
</comment>
<evidence type="ECO:0000313" key="1">
    <source>
        <dbReference type="EMBL" id="KAI5431046.1"/>
    </source>
</evidence>
<protein>
    <submittedName>
        <fullName evidence="1">Uncharacterized protein</fullName>
    </submittedName>
</protein>
<gene>
    <name evidence="1" type="ORF">KIW84_035266</name>
</gene>
<keyword evidence="2" id="KW-1185">Reference proteome</keyword>
<accession>A0A9D5B5S4</accession>
<organism evidence="1 2">
    <name type="scientific">Pisum sativum</name>
    <name type="common">Garden pea</name>
    <name type="synonym">Lathyrus oleraceus</name>
    <dbReference type="NCBI Taxonomy" id="3888"/>
    <lineage>
        <taxon>Eukaryota</taxon>
        <taxon>Viridiplantae</taxon>
        <taxon>Streptophyta</taxon>
        <taxon>Embryophyta</taxon>
        <taxon>Tracheophyta</taxon>
        <taxon>Spermatophyta</taxon>
        <taxon>Magnoliopsida</taxon>
        <taxon>eudicotyledons</taxon>
        <taxon>Gunneridae</taxon>
        <taxon>Pentapetalae</taxon>
        <taxon>rosids</taxon>
        <taxon>fabids</taxon>
        <taxon>Fabales</taxon>
        <taxon>Fabaceae</taxon>
        <taxon>Papilionoideae</taxon>
        <taxon>50 kb inversion clade</taxon>
        <taxon>NPAAA clade</taxon>
        <taxon>Hologalegina</taxon>
        <taxon>IRL clade</taxon>
        <taxon>Fabeae</taxon>
        <taxon>Lathyrus</taxon>
    </lineage>
</organism>
<proteinExistence type="predicted"/>
<evidence type="ECO:0000313" key="2">
    <source>
        <dbReference type="Proteomes" id="UP001058974"/>
    </source>
</evidence>